<dbReference type="AlphaFoldDB" id="A0A371F8W8"/>
<comment type="caution">
    <text evidence="1">The sequence shown here is derived from an EMBL/GenBank/DDBJ whole genome shotgun (WGS) entry which is preliminary data.</text>
</comment>
<feature type="non-terminal residue" evidence="1">
    <location>
        <position position="1"/>
    </location>
</feature>
<proteinExistence type="predicted"/>
<dbReference type="Proteomes" id="UP000257109">
    <property type="component" value="Unassembled WGS sequence"/>
</dbReference>
<evidence type="ECO:0000313" key="2">
    <source>
        <dbReference type="Proteomes" id="UP000257109"/>
    </source>
</evidence>
<organism evidence="1 2">
    <name type="scientific">Mucuna pruriens</name>
    <name type="common">Velvet bean</name>
    <name type="synonym">Dolichos pruriens</name>
    <dbReference type="NCBI Taxonomy" id="157652"/>
    <lineage>
        <taxon>Eukaryota</taxon>
        <taxon>Viridiplantae</taxon>
        <taxon>Streptophyta</taxon>
        <taxon>Embryophyta</taxon>
        <taxon>Tracheophyta</taxon>
        <taxon>Spermatophyta</taxon>
        <taxon>Magnoliopsida</taxon>
        <taxon>eudicotyledons</taxon>
        <taxon>Gunneridae</taxon>
        <taxon>Pentapetalae</taxon>
        <taxon>rosids</taxon>
        <taxon>fabids</taxon>
        <taxon>Fabales</taxon>
        <taxon>Fabaceae</taxon>
        <taxon>Papilionoideae</taxon>
        <taxon>50 kb inversion clade</taxon>
        <taxon>NPAAA clade</taxon>
        <taxon>indigoferoid/millettioid clade</taxon>
        <taxon>Phaseoleae</taxon>
        <taxon>Mucuna</taxon>
    </lineage>
</organism>
<name>A0A371F8W8_MUCPR</name>
<gene>
    <name evidence="1" type="ORF">CR513_45476</name>
</gene>
<accession>A0A371F8W8</accession>
<sequence>MTFVHNWDEVAPTLLMARCQSRRSSYSLKLDPIIEEEAQGSKSLYKGVASFHLLFSGLLKG</sequence>
<reference evidence="1" key="1">
    <citation type="submission" date="2018-05" db="EMBL/GenBank/DDBJ databases">
        <title>Draft genome of Mucuna pruriens seed.</title>
        <authorList>
            <person name="Nnadi N.E."/>
            <person name="Vos R."/>
            <person name="Hasami M.H."/>
            <person name="Devisetty U.K."/>
            <person name="Aguiy J.C."/>
        </authorList>
    </citation>
    <scope>NUCLEOTIDE SEQUENCE [LARGE SCALE GENOMIC DNA]</scope>
    <source>
        <strain evidence="1">JCA_2017</strain>
    </source>
</reference>
<dbReference type="OrthoDB" id="1428015at2759"/>
<keyword evidence="2" id="KW-1185">Reference proteome</keyword>
<evidence type="ECO:0000313" key="1">
    <source>
        <dbReference type="EMBL" id="RDX74732.1"/>
    </source>
</evidence>
<dbReference type="EMBL" id="QJKJ01010077">
    <property type="protein sequence ID" value="RDX74732.1"/>
    <property type="molecule type" value="Genomic_DNA"/>
</dbReference>
<protein>
    <submittedName>
        <fullName evidence="1">Uncharacterized protein</fullName>
    </submittedName>
</protein>